<dbReference type="Gene3D" id="1.25.40.10">
    <property type="entry name" value="Tetratricopeptide repeat domain"/>
    <property type="match status" value="2"/>
</dbReference>
<dbReference type="Pfam" id="PF13844">
    <property type="entry name" value="Glyco_transf_41"/>
    <property type="match status" value="2"/>
</dbReference>
<dbReference type="AlphaFoldDB" id="A0AA42LV71"/>
<accession>A0AA42LV71</accession>
<dbReference type="GO" id="GO:0032259">
    <property type="term" value="P:methylation"/>
    <property type="evidence" value="ECO:0007669"/>
    <property type="project" value="UniProtKB-KW"/>
</dbReference>
<organism evidence="9 10">
    <name type="scientific">Achromobacter spanius</name>
    <dbReference type="NCBI Taxonomy" id="217203"/>
    <lineage>
        <taxon>Bacteria</taxon>
        <taxon>Pseudomonadati</taxon>
        <taxon>Pseudomonadota</taxon>
        <taxon>Betaproteobacteria</taxon>
        <taxon>Burkholderiales</taxon>
        <taxon>Alcaligenaceae</taxon>
        <taxon>Achromobacter</taxon>
    </lineage>
</organism>
<dbReference type="SUPFAM" id="SSF53335">
    <property type="entry name" value="S-adenosyl-L-methionine-dependent methyltransferases"/>
    <property type="match status" value="1"/>
</dbReference>
<sequence length="1140" mass="123867">MSYPAFSHRQAVAEPGRLAPSHSPAHLRATAHLYGVETVPLERARVLALGCGTGEGLLPFALAYPSAQAVGVDASEALIAQGTAAAQGMEVTNLALYVGQATDLGAQLGLFDYIVVTGLYSYLPADQAHALLQACEKLLSPLGVLYVDSPVYPGAKALDVVRDAIMLHGHAAQTQAELQQSARAALALFKDGMATGNPQASTLNAATAWFDRALNAPSPGASPAPDPLTSTPSYFVELAGRAAEAGLAYVGDAQPLSEIALNFGQGVSLNHSLLAMGQPATVRQQYLDFATGRAFRQCLWIAQARAAQAQAKPDLDRLRDLRFASGLTRLAANGQQTGATYINHLGRALVTHEADVVTVVDTLAHAWPASLPYSTLLAVLMHRNQQTDAPAAKTLDHAIRVLMENDLVHYCLDAGPYEREDGGENTLRPLPCLDLESQAPADAVWPQFNLWHEPVLLALSEAQTATLRAMAAGLRPDEAAVGAKAVDLGEMAETLSLAKRYGLVQGSPRSWCRMLHATLQGTRGIAPLFGMYVGAQACLSLYARILTRSGHQSNPGAAIVPQAKQLHELMTRHAYLEAEPVARRLTKTAPKFWDAWEALTISLFSTARLNDAILPSLNMIELAPADPQSYVVLCALMTRLGRTSEAIGAGRRAVELAPASAEAHSALADGLATERRYKEAEASNRQAISLNPMHRKARVNLSKTLIDAGDVAAAIDAARDTVAAFPTEKMPRNNLLFALNYSDGHTAEQIFEAYRDYDTDLCQALQANWKPHKNNRRPQRKLKVGYVSPDFRQHSGNYFIEPLFAHHDRDNFELTAYAELVSPDATSARLRTYFDHWVPTATLTDAQLAERIRADGIDILIDVAGHTADNRLGAFARKPAPVSLTWLGFGYTTGLSAIDYIMTDAAMVPEGSEHLFSEKPWRLAQSNFIYRPGASMGDFGPLPAQTNGYVTLGTLTRAIRMNDRTVRVWSEILRRLPQGRLVVDSNSYRDGPMQERLIARFEAQGIERSRLMVGCHSPAWDVLRNMDIGLDCFPHNSGVTLVETLYMGVPYITLADRPSVGRIGSSVLHGIGRPEWIAQTEEEYIQKVVTLASDLPALANIRANLRAEMHASPLMDEPAFARKFETALRGMFNTWCESQA</sequence>
<evidence type="ECO:0000259" key="7">
    <source>
        <dbReference type="Pfam" id="PF13649"/>
    </source>
</evidence>
<keyword evidence="4" id="KW-0677">Repeat</keyword>
<dbReference type="InterPro" id="IPR018773">
    <property type="entry name" value="MeTrfase_reg_dom_prd"/>
</dbReference>
<evidence type="ECO:0000256" key="5">
    <source>
        <dbReference type="ARBA" id="ARBA00022803"/>
    </source>
</evidence>
<dbReference type="Gene3D" id="3.40.50.11380">
    <property type="match status" value="1"/>
</dbReference>
<dbReference type="PANTHER" id="PTHR44835:SF1">
    <property type="entry name" value="PROTEIN O-GLCNAC TRANSFERASE"/>
    <property type="match status" value="1"/>
</dbReference>
<comment type="pathway">
    <text evidence="1">Protein modification; protein glycosylation.</text>
</comment>
<evidence type="ECO:0000256" key="4">
    <source>
        <dbReference type="ARBA" id="ARBA00022737"/>
    </source>
</evidence>
<dbReference type="EMBL" id="JAOCDZ010000035">
    <property type="protein sequence ID" value="MDH0740071.1"/>
    <property type="molecule type" value="Genomic_DNA"/>
</dbReference>
<dbReference type="Pfam" id="PF13649">
    <property type="entry name" value="Methyltransf_25"/>
    <property type="match status" value="1"/>
</dbReference>
<dbReference type="Gene3D" id="3.40.50.2000">
    <property type="entry name" value="Glycogen Phosphorylase B"/>
    <property type="match status" value="1"/>
</dbReference>
<dbReference type="InterPro" id="IPR029063">
    <property type="entry name" value="SAM-dependent_MTases_sf"/>
</dbReference>
<feature type="domain" description="O-GlcNAc transferase C-terminal" evidence="8">
    <location>
        <begin position="768"/>
        <end position="929"/>
    </location>
</feature>
<evidence type="ECO:0000256" key="1">
    <source>
        <dbReference type="ARBA" id="ARBA00004922"/>
    </source>
</evidence>
<feature type="domain" description="Methyltransferase" evidence="7">
    <location>
        <begin position="46"/>
        <end position="143"/>
    </location>
</feature>
<feature type="domain" description="Methyltransferase regulatory" evidence="6">
    <location>
        <begin position="231"/>
        <end position="301"/>
    </location>
</feature>
<evidence type="ECO:0000259" key="8">
    <source>
        <dbReference type="Pfam" id="PF13844"/>
    </source>
</evidence>
<dbReference type="SUPFAM" id="SSF53756">
    <property type="entry name" value="UDP-Glycosyltransferase/glycogen phosphorylase"/>
    <property type="match status" value="1"/>
</dbReference>
<dbReference type="RefSeq" id="WP_279997519.1">
    <property type="nucleotide sequence ID" value="NZ_JAOCDZ010000035.1"/>
</dbReference>
<dbReference type="Proteomes" id="UP001161094">
    <property type="component" value="Unassembled WGS sequence"/>
</dbReference>
<feature type="domain" description="O-GlcNAc transferase C-terminal" evidence="8">
    <location>
        <begin position="960"/>
        <end position="1121"/>
    </location>
</feature>
<name>A0AA42LV71_9BURK</name>
<dbReference type="Pfam" id="PF10119">
    <property type="entry name" value="MethyTransf_Reg"/>
    <property type="match status" value="1"/>
</dbReference>
<keyword evidence="9" id="KW-0489">Methyltransferase</keyword>
<evidence type="ECO:0000313" key="10">
    <source>
        <dbReference type="Proteomes" id="UP001161094"/>
    </source>
</evidence>
<reference evidence="9" key="1">
    <citation type="submission" date="2022-09" db="EMBL/GenBank/DDBJ databases">
        <title>Intensive care unit water sources are persistently colonized with multi-drug resistant bacteria and are the site of extensive horizontal gene transfer of antibiotic resistance genes.</title>
        <authorList>
            <person name="Diorio-Toth L."/>
        </authorList>
    </citation>
    <scope>NUCLEOTIDE SEQUENCE</scope>
    <source>
        <strain evidence="9">GD03843</strain>
    </source>
</reference>
<dbReference type="Gene3D" id="3.40.50.150">
    <property type="entry name" value="Vaccinia Virus protein VP39"/>
    <property type="match status" value="1"/>
</dbReference>
<evidence type="ECO:0000256" key="2">
    <source>
        <dbReference type="ARBA" id="ARBA00022676"/>
    </source>
</evidence>
<proteinExistence type="predicted"/>
<dbReference type="GO" id="GO:0016757">
    <property type="term" value="F:glycosyltransferase activity"/>
    <property type="evidence" value="ECO:0007669"/>
    <property type="project" value="UniProtKB-KW"/>
</dbReference>
<keyword evidence="2" id="KW-0328">Glycosyltransferase</keyword>
<evidence type="ECO:0000313" key="9">
    <source>
        <dbReference type="EMBL" id="MDH0740071.1"/>
    </source>
</evidence>
<comment type="caution">
    <text evidence="9">The sequence shown here is derived from an EMBL/GenBank/DDBJ whole genome shotgun (WGS) entry which is preliminary data.</text>
</comment>
<dbReference type="GO" id="GO:0008168">
    <property type="term" value="F:methyltransferase activity"/>
    <property type="evidence" value="ECO:0007669"/>
    <property type="project" value="UniProtKB-KW"/>
</dbReference>
<dbReference type="CDD" id="cd02440">
    <property type="entry name" value="AdoMet_MTases"/>
    <property type="match status" value="1"/>
</dbReference>
<keyword evidence="5" id="KW-0802">TPR repeat</keyword>
<dbReference type="SUPFAM" id="SSF48452">
    <property type="entry name" value="TPR-like"/>
    <property type="match status" value="1"/>
</dbReference>
<dbReference type="PANTHER" id="PTHR44835">
    <property type="entry name" value="UDP-N-ACETYLGLUCOSAMINE--PEPTIDE N-ACETYLGLUCOSAMINYLTRANSFERASE SPINDLY-RELATED"/>
    <property type="match status" value="1"/>
</dbReference>
<evidence type="ECO:0000259" key="6">
    <source>
        <dbReference type="Pfam" id="PF10119"/>
    </source>
</evidence>
<protein>
    <submittedName>
        <fullName evidence="9">Methyltransferase domain-containing protein</fullName>
    </submittedName>
</protein>
<keyword evidence="3" id="KW-0808">Transferase</keyword>
<dbReference type="InterPro" id="IPR011990">
    <property type="entry name" value="TPR-like_helical_dom_sf"/>
</dbReference>
<gene>
    <name evidence="9" type="ORF">N5D93_30015</name>
</gene>
<evidence type="ECO:0000256" key="3">
    <source>
        <dbReference type="ARBA" id="ARBA00022679"/>
    </source>
</evidence>
<dbReference type="InterPro" id="IPR051939">
    <property type="entry name" value="Glycosyltr_41/O-GlcNAc_trsf"/>
</dbReference>
<dbReference type="InterPro" id="IPR041698">
    <property type="entry name" value="Methyltransf_25"/>
</dbReference>
<dbReference type="InterPro" id="IPR029489">
    <property type="entry name" value="OGT/SEC/SPY_C"/>
</dbReference>